<dbReference type="EMBL" id="ML769484">
    <property type="protein sequence ID" value="KAE9398364.1"/>
    <property type="molecule type" value="Genomic_DNA"/>
</dbReference>
<organism evidence="3 4">
    <name type="scientific">Gymnopus androsaceus JB14</name>
    <dbReference type="NCBI Taxonomy" id="1447944"/>
    <lineage>
        <taxon>Eukaryota</taxon>
        <taxon>Fungi</taxon>
        <taxon>Dikarya</taxon>
        <taxon>Basidiomycota</taxon>
        <taxon>Agaricomycotina</taxon>
        <taxon>Agaricomycetes</taxon>
        <taxon>Agaricomycetidae</taxon>
        <taxon>Agaricales</taxon>
        <taxon>Marasmiineae</taxon>
        <taxon>Omphalotaceae</taxon>
        <taxon>Gymnopus</taxon>
    </lineage>
</organism>
<reference evidence="3" key="1">
    <citation type="journal article" date="2019" name="Environ. Microbiol.">
        <title>Fungal ecological strategies reflected in gene transcription - a case study of two litter decomposers.</title>
        <authorList>
            <person name="Barbi F."/>
            <person name="Kohler A."/>
            <person name="Barry K."/>
            <person name="Baskaran P."/>
            <person name="Daum C."/>
            <person name="Fauchery L."/>
            <person name="Ihrmark K."/>
            <person name="Kuo A."/>
            <person name="LaButti K."/>
            <person name="Lipzen A."/>
            <person name="Morin E."/>
            <person name="Grigoriev I.V."/>
            <person name="Henrissat B."/>
            <person name="Lindahl B."/>
            <person name="Martin F."/>
        </authorList>
    </citation>
    <scope>NUCLEOTIDE SEQUENCE</scope>
    <source>
        <strain evidence="3">JB14</strain>
    </source>
</reference>
<evidence type="ECO:0000313" key="4">
    <source>
        <dbReference type="Proteomes" id="UP000799118"/>
    </source>
</evidence>
<accession>A0A6A4HMS5</accession>
<keyword evidence="2" id="KW-0732">Signal</keyword>
<name>A0A6A4HMS5_9AGAR</name>
<evidence type="ECO:0000256" key="1">
    <source>
        <dbReference type="SAM" id="MobiDB-lite"/>
    </source>
</evidence>
<dbReference type="AlphaFoldDB" id="A0A6A4HMS5"/>
<dbReference type="OrthoDB" id="3685327at2759"/>
<proteinExistence type="predicted"/>
<feature type="chain" id="PRO_5025421294" evidence="2">
    <location>
        <begin position="20"/>
        <end position="408"/>
    </location>
</feature>
<feature type="signal peptide" evidence="2">
    <location>
        <begin position="1"/>
        <end position="19"/>
    </location>
</feature>
<keyword evidence="4" id="KW-1185">Reference proteome</keyword>
<sequence>MKSIYGSLLLLSIAKVVTAGPLPTRPVVDVRLDHNPGAASMDDCLPTSDRILHVVSDSDIPSYDFVEDDFGIASFNYDSNEDSDLISGTNKDLALRSSNGVAIQRRGEREKVKRKEKKGSSSSTKAPGGGMEAASKGLSAAASGLSKVSEVFAAEPGIGDAIAAAIDVVATVMKVLSKIFDIVGQMEKKSAEERGKFTQETVEQFFKLHKDWNVVITDVSHVTYFVGVEGKDWAMKKADTHTALGKFNYVIYGSKEGVFEREGDGGFENWAYIGKNLNAVGDQKRRLVFSGAPPVAKITGTVCHVHFEQYNKGKDGGNANSDLVAVVYSGNVIGAVNGNGNLGGPVTVTGQLAHPMVFTETKKGDDLGLEINGKKWTTADKALGCKWGKYDHNTKRQGDCNTVPCTWK</sequence>
<evidence type="ECO:0000313" key="3">
    <source>
        <dbReference type="EMBL" id="KAE9398364.1"/>
    </source>
</evidence>
<dbReference type="Proteomes" id="UP000799118">
    <property type="component" value="Unassembled WGS sequence"/>
</dbReference>
<feature type="region of interest" description="Disordered" evidence="1">
    <location>
        <begin position="97"/>
        <end position="134"/>
    </location>
</feature>
<evidence type="ECO:0000256" key="2">
    <source>
        <dbReference type="SAM" id="SignalP"/>
    </source>
</evidence>
<protein>
    <submittedName>
        <fullName evidence="3">Uncharacterized protein</fullName>
    </submittedName>
</protein>
<gene>
    <name evidence="3" type="ORF">BT96DRAFT_36579</name>
</gene>